<dbReference type="PANTHER" id="PTHR45975:SF2">
    <property type="entry name" value="NUCLEOSOME-REMODELING FACTOR SUBUNIT BPTF"/>
    <property type="match status" value="1"/>
</dbReference>
<dbReference type="PROSITE" id="PS50016">
    <property type="entry name" value="ZF_PHD_2"/>
    <property type="match status" value="2"/>
</dbReference>
<dbReference type="Gene3D" id="1.20.920.10">
    <property type="entry name" value="Bromodomain-like"/>
    <property type="match status" value="1"/>
</dbReference>
<dbReference type="CDD" id="cd05509">
    <property type="entry name" value="Bromo_gcn5_like"/>
    <property type="match status" value="1"/>
</dbReference>
<keyword evidence="12" id="KW-1185">Reference proteome</keyword>
<dbReference type="SMART" id="SM00249">
    <property type="entry name" value="PHD"/>
    <property type="match status" value="2"/>
</dbReference>
<dbReference type="SMART" id="SM00297">
    <property type="entry name" value="BROMO"/>
    <property type="match status" value="1"/>
</dbReference>
<dbReference type="InterPro" id="IPR001965">
    <property type="entry name" value="Znf_PHD"/>
</dbReference>
<evidence type="ECO:0000313" key="11">
    <source>
        <dbReference type="EMBL" id="KAJ7340445.1"/>
    </source>
</evidence>
<dbReference type="CDD" id="cd15560">
    <property type="entry name" value="PHD2_3_BPTF"/>
    <property type="match status" value="2"/>
</dbReference>
<evidence type="ECO:0000256" key="2">
    <source>
        <dbReference type="ARBA" id="ARBA00022771"/>
    </source>
</evidence>
<feature type="region of interest" description="Disordered" evidence="8">
    <location>
        <begin position="1210"/>
        <end position="1237"/>
    </location>
</feature>
<feature type="compositionally biased region" description="Polar residues" evidence="8">
    <location>
        <begin position="236"/>
        <end position="258"/>
    </location>
</feature>
<sequence length="1470" mass="160927">MTVCSVSEALPVSQEEHTVVMSKEIVDSSDGQMEEIEKEFQSLENKSVGCSSIKVVLSDGEVLPINQTSDSMDNKNITTENDAKEDKGEDELLIQPGKEDHFGQTSLLEDNSLGSDEKVIDSVVKEDVSVAANDSATIEESGDCNEPKRIEQLTSCSLDSVCNHDDVALLGDVKSIDSTSNDGITCSETAKATEIASSPPKGDSPCEDEQSSAMMREDNNVSETRLEDAHKADAVNESSNGAKTSETTIRLPSESKVSQSVDVMDAEQSMEVDVITVSPTQSPSAATTPLTTTVLNADSCSQVSTPIEETSTSVASTTEAVPGKEEAGTKSFPDVATSHTCSTTVSSAVSTNSAVGIATTNTANALLTGDNPQVSSGLPSSAATAVPTTLPASLTSQQSLALASDPVKSAVTTISQSPLSTASTVVATVTVKTTASVVMQPMVSVVPSTTALASPRVVATASQRVAIGASPVVTLPQTIPAKGAVWSGSSAVLTTAVPRGIAPQKIVIAARPQGQTTQYVPIGPKPILPSPRPPVLSAGVPGSNMVRVNTQPVVQSNVAPVNSIAALVASIPTSGATIGASQLIRLVTPDGRSITLQGSQLAALAQQAASPMGLAVPKTITLQVSSAATQQNTATTVQKTVGIKTPGATITVQRPQQQVAQAKPQVVIKPKVTTKPLKEEKFPSLEPLIKDPRLLLNRRLAKWPLRHSVKSVFKLQRHELRKLGRKAGMKEVSGYTYASRAIGVQWPAGIPRPSFKVAWRFRTQSLKTLAGAGLQLRILQSCLKWEEMNVRPPRGNSNTVYTSSGTTTTEITDRKFVSLDGLRCKYLVRKIVRTLSKPVVEPPRPAPTKSKRGRTLRPKIVLQPDDEDEKVVPSGPRIFEAWYPEAKLELWEIRQYHERIERERALEREKKEQEEAIRRAAEIRAAALQRKQQEQQARQQQQNLLKMNKKKVQNAIKTQQRRGTGVNPPITYKPTVTAPVPLGALRRTLPVVRPAVPAKIPGIQTVGLTQQMRTQIAPRAMASGMSASAQYVQRLQPKAQVAQRVYTATVPTHISRVTTAVPVTRPAAALATPKAVPIRTNPMSTSRMKHSSKEQVKQAVKTKSRKGGGGVPVLHNKKYMTMESRQDMNRFAICRKVLDCILDKIDRNEEAERKKEERKRAKEENQVLRLERQKANKLGALLQKRKEGLKRELMRKRDLLERDLLLELQQTGKNKRKHGGPERRNSQSTPEGPNAKKRKIEDDRVFCICKKPYDSTQFYIGCDMCANWFHGACVQVSPETAQSMDEWTCAECTQARRGVEEEELYCLCRQPYDERQFYIGCDKCQDWFHGECVGITTAEAENIEFYTCPRCTQSQVQASKQALTSKDYDSLKRLLRSLQSHKMAWPFLEAVNADEVPEYYEVITDPLDLSTIEERMSSKAYSSLESFVSDITKIFDNCRYFNQRDSPYYRCAEVLESFFVQKLRAWKTRK</sequence>
<keyword evidence="4 5" id="KW-0103">Bromodomain</keyword>
<evidence type="ECO:0000256" key="3">
    <source>
        <dbReference type="ARBA" id="ARBA00022833"/>
    </source>
</evidence>
<feature type="domain" description="PHD-type" evidence="10">
    <location>
        <begin position="1244"/>
        <end position="1295"/>
    </location>
</feature>
<feature type="region of interest" description="Disordered" evidence="8">
    <location>
        <begin position="67"/>
        <end position="86"/>
    </location>
</feature>
<evidence type="ECO:0000256" key="4">
    <source>
        <dbReference type="ARBA" id="ARBA00023117"/>
    </source>
</evidence>
<dbReference type="InterPro" id="IPR019787">
    <property type="entry name" value="Znf_PHD-finger"/>
</dbReference>
<accession>A0A9X0CH72</accession>
<dbReference type="PROSITE" id="PS00633">
    <property type="entry name" value="BROMODOMAIN_1"/>
    <property type="match status" value="1"/>
</dbReference>
<feature type="compositionally biased region" description="Low complexity" evidence="8">
    <location>
        <begin position="308"/>
        <end position="321"/>
    </location>
</feature>
<dbReference type="OrthoDB" id="784962at2759"/>
<evidence type="ECO:0000256" key="7">
    <source>
        <dbReference type="SAM" id="Coils"/>
    </source>
</evidence>
<dbReference type="GO" id="GO:0016589">
    <property type="term" value="C:NURF complex"/>
    <property type="evidence" value="ECO:0007669"/>
    <property type="project" value="InterPro"/>
</dbReference>
<gene>
    <name evidence="11" type="ORF">OS493_003193</name>
</gene>
<evidence type="ECO:0000256" key="1">
    <source>
        <dbReference type="ARBA" id="ARBA00022723"/>
    </source>
</evidence>
<feature type="domain" description="PHD-type" evidence="10">
    <location>
        <begin position="1303"/>
        <end position="1354"/>
    </location>
</feature>
<dbReference type="Pfam" id="PF00628">
    <property type="entry name" value="PHD"/>
    <property type="match status" value="2"/>
</dbReference>
<keyword evidence="3" id="KW-0862">Zinc</keyword>
<evidence type="ECO:0000256" key="6">
    <source>
        <dbReference type="PROSITE-ProRule" id="PRU00146"/>
    </source>
</evidence>
<evidence type="ECO:0000256" key="5">
    <source>
        <dbReference type="PROSITE-ProRule" id="PRU00035"/>
    </source>
</evidence>
<dbReference type="InterPro" id="IPR036427">
    <property type="entry name" value="Bromodomain-like_sf"/>
</dbReference>
<dbReference type="Proteomes" id="UP001163046">
    <property type="component" value="Unassembled WGS sequence"/>
</dbReference>
<evidence type="ECO:0000313" key="12">
    <source>
        <dbReference type="Proteomes" id="UP001163046"/>
    </source>
</evidence>
<feature type="compositionally biased region" description="Polar residues" evidence="8">
    <location>
        <begin position="67"/>
        <end position="80"/>
    </location>
</feature>
<dbReference type="SUPFAM" id="SSF47370">
    <property type="entry name" value="Bromodomain"/>
    <property type="match status" value="1"/>
</dbReference>
<comment type="caution">
    <text evidence="11">The sequence shown here is derived from an EMBL/GenBank/DDBJ whole genome shotgun (WGS) entry which is preliminary data.</text>
</comment>
<dbReference type="Pfam" id="PF00439">
    <property type="entry name" value="Bromodomain"/>
    <property type="match status" value="1"/>
</dbReference>
<dbReference type="PROSITE" id="PS50014">
    <property type="entry name" value="BROMODOMAIN_2"/>
    <property type="match status" value="1"/>
</dbReference>
<dbReference type="SUPFAM" id="SSF57903">
    <property type="entry name" value="FYVE/PHD zinc finger"/>
    <property type="match status" value="2"/>
</dbReference>
<reference evidence="11" key="1">
    <citation type="submission" date="2023-01" db="EMBL/GenBank/DDBJ databases">
        <title>Genome assembly of the deep-sea coral Lophelia pertusa.</title>
        <authorList>
            <person name="Herrera S."/>
            <person name="Cordes E."/>
        </authorList>
    </citation>
    <scope>NUCLEOTIDE SEQUENCE</scope>
    <source>
        <strain evidence="11">USNM1676648</strain>
        <tissue evidence="11">Polyp</tissue>
    </source>
</reference>
<protein>
    <submittedName>
        <fullName evidence="11">Uncharacterized protein</fullName>
    </submittedName>
</protein>
<dbReference type="GO" id="GO:0008270">
    <property type="term" value="F:zinc ion binding"/>
    <property type="evidence" value="ECO:0007669"/>
    <property type="project" value="UniProtKB-KW"/>
</dbReference>
<dbReference type="InterPro" id="IPR001487">
    <property type="entry name" value="Bromodomain"/>
</dbReference>
<dbReference type="GO" id="GO:0006357">
    <property type="term" value="P:regulation of transcription by RNA polymerase II"/>
    <property type="evidence" value="ECO:0007669"/>
    <property type="project" value="InterPro"/>
</dbReference>
<organism evidence="11 12">
    <name type="scientific">Desmophyllum pertusum</name>
    <dbReference type="NCBI Taxonomy" id="174260"/>
    <lineage>
        <taxon>Eukaryota</taxon>
        <taxon>Metazoa</taxon>
        <taxon>Cnidaria</taxon>
        <taxon>Anthozoa</taxon>
        <taxon>Hexacorallia</taxon>
        <taxon>Scleractinia</taxon>
        <taxon>Caryophylliina</taxon>
        <taxon>Caryophylliidae</taxon>
        <taxon>Desmophyllum</taxon>
    </lineage>
</organism>
<feature type="domain" description="Bromo" evidence="9">
    <location>
        <begin position="1379"/>
        <end position="1449"/>
    </location>
</feature>
<keyword evidence="1" id="KW-0479">Metal-binding</keyword>
<dbReference type="InterPro" id="IPR038028">
    <property type="entry name" value="BPTF"/>
</dbReference>
<feature type="region of interest" description="Disordered" evidence="8">
    <location>
        <begin position="190"/>
        <end position="258"/>
    </location>
</feature>
<dbReference type="PANTHER" id="PTHR45975">
    <property type="entry name" value="NUCLEOSOME-REMODELING FACTOR SUBUNIT BPTF"/>
    <property type="match status" value="1"/>
</dbReference>
<dbReference type="InterPro" id="IPR018359">
    <property type="entry name" value="Bromodomain_CS"/>
</dbReference>
<evidence type="ECO:0000256" key="8">
    <source>
        <dbReference type="SAM" id="MobiDB-lite"/>
    </source>
</evidence>
<feature type="compositionally biased region" description="Basic and acidic residues" evidence="8">
    <location>
        <begin position="215"/>
        <end position="234"/>
    </location>
</feature>
<dbReference type="Gene3D" id="3.30.40.10">
    <property type="entry name" value="Zinc/RING finger domain, C3HC4 (zinc finger)"/>
    <property type="match status" value="2"/>
</dbReference>
<feature type="region of interest" description="Disordered" evidence="8">
    <location>
        <begin position="303"/>
        <end position="332"/>
    </location>
</feature>
<dbReference type="InterPro" id="IPR011011">
    <property type="entry name" value="Znf_FYVE_PHD"/>
</dbReference>
<feature type="coiled-coil region" evidence="7">
    <location>
        <begin position="1144"/>
        <end position="1178"/>
    </location>
</feature>
<dbReference type="InterPro" id="IPR013083">
    <property type="entry name" value="Znf_RING/FYVE/PHD"/>
</dbReference>
<dbReference type="EMBL" id="MU827778">
    <property type="protein sequence ID" value="KAJ7340445.1"/>
    <property type="molecule type" value="Genomic_DNA"/>
</dbReference>
<keyword evidence="7" id="KW-0175">Coiled coil</keyword>
<proteinExistence type="predicted"/>
<dbReference type="GO" id="GO:0000978">
    <property type="term" value="F:RNA polymerase II cis-regulatory region sequence-specific DNA binding"/>
    <property type="evidence" value="ECO:0007669"/>
    <property type="project" value="TreeGrafter"/>
</dbReference>
<evidence type="ECO:0000259" key="10">
    <source>
        <dbReference type="PROSITE" id="PS50016"/>
    </source>
</evidence>
<name>A0A9X0CH72_9CNID</name>
<feature type="coiled-coil region" evidence="7">
    <location>
        <begin position="893"/>
        <end position="950"/>
    </location>
</feature>
<evidence type="ECO:0000259" key="9">
    <source>
        <dbReference type="PROSITE" id="PS50014"/>
    </source>
</evidence>
<keyword evidence="2 6" id="KW-0863">Zinc-finger</keyword>
<dbReference type="PRINTS" id="PR00503">
    <property type="entry name" value="BROMODOMAIN"/>
</dbReference>